<keyword evidence="4 8" id="KW-0479">Metal-binding</keyword>
<evidence type="ECO:0000256" key="3">
    <source>
        <dbReference type="ARBA" id="ARBA00022617"/>
    </source>
</evidence>
<dbReference type="GeneID" id="95977994"/>
<evidence type="ECO:0000256" key="4">
    <source>
        <dbReference type="ARBA" id="ARBA00022723"/>
    </source>
</evidence>
<evidence type="ECO:0000256" key="9">
    <source>
        <dbReference type="SAM" id="Phobius"/>
    </source>
</evidence>
<keyword evidence="11" id="KW-1185">Reference proteome</keyword>
<evidence type="ECO:0000256" key="5">
    <source>
        <dbReference type="ARBA" id="ARBA00023002"/>
    </source>
</evidence>
<dbReference type="PANTHER" id="PTHR24287:SF17">
    <property type="entry name" value="P450, PUTATIVE (EUROFUNG)-RELATED"/>
    <property type="match status" value="1"/>
</dbReference>
<dbReference type="InterPro" id="IPR001128">
    <property type="entry name" value="Cyt_P450"/>
</dbReference>
<evidence type="ECO:0000256" key="6">
    <source>
        <dbReference type="ARBA" id="ARBA00023004"/>
    </source>
</evidence>
<dbReference type="CDD" id="cd11063">
    <property type="entry name" value="CYP52"/>
    <property type="match status" value="1"/>
</dbReference>
<gene>
    <name evidence="10" type="ORF">AAFC00_004294</name>
</gene>
<dbReference type="RefSeq" id="XP_069202465.1">
    <property type="nucleotide sequence ID" value="XM_069343912.1"/>
</dbReference>
<evidence type="ECO:0000256" key="7">
    <source>
        <dbReference type="ARBA" id="ARBA00023033"/>
    </source>
</evidence>
<organism evidence="10 11">
    <name type="scientific">Neodothiora populina</name>
    <dbReference type="NCBI Taxonomy" id="2781224"/>
    <lineage>
        <taxon>Eukaryota</taxon>
        <taxon>Fungi</taxon>
        <taxon>Dikarya</taxon>
        <taxon>Ascomycota</taxon>
        <taxon>Pezizomycotina</taxon>
        <taxon>Dothideomycetes</taxon>
        <taxon>Dothideomycetidae</taxon>
        <taxon>Dothideales</taxon>
        <taxon>Dothioraceae</taxon>
        <taxon>Neodothiora</taxon>
    </lineage>
</organism>
<feature type="transmembrane region" description="Helical" evidence="9">
    <location>
        <begin position="6"/>
        <end position="24"/>
    </location>
</feature>
<dbReference type="Gene3D" id="1.10.630.10">
    <property type="entry name" value="Cytochrome P450"/>
    <property type="match status" value="1"/>
</dbReference>
<evidence type="ECO:0000313" key="10">
    <source>
        <dbReference type="EMBL" id="KAL1306192.1"/>
    </source>
</evidence>
<keyword evidence="9" id="KW-1133">Transmembrane helix</keyword>
<keyword evidence="6 8" id="KW-0408">Iron</keyword>
<dbReference type="PRINTS" id="PR00464">
    <property type="entry name" value="EP450II"/>
</dbReference>
<evidence type="ECO:0000256" key="1">
    <source>
        <dbReference type="ARBA" id="ARBA00001971"/>
    </source>
</evidence>
<keyword evidence="5 8" id="KW-0560">Oxidoreductase</keyword>
<name>A0ABR3PJ91_9PEZI</name>
<dbReference type="SUPFAM" id="SSF48264">
    <property type="entry name" value="Cytochrome P450"/>
    <property type="match status" value="1"/>
</dbReference>
<protein>
    <recommendedName>
        <fullName evidence="12">Cytochrome P450 alkane hydroxylase</fullName>
    </recommendedName>
</protein>
<comment type="caution">
    <text evidence="10">The sequence shown here is derived from an EMBL/GenBank/DDBJ whole genome shotgun (WGS) entry which is preliminary data.</text>
</comment>
<evidence type="ECO:0008006" key="12">
    <source>
        <dbReference type="Google" id="ProtNLM"/>
    </source>
</evidence>
<accession>A0ABR3PJ91</accession>
<keyword evidence="7 8" id="KW-0503">Monooxygenase</keyword>
<comment type="similarity">
    <text evidence="2 8">Belongs to the cytochrome P450 family.</text>
</comment>
<dbReference type="PRINTS" id="PR00385">
    <property type="entry name" value="P450"/>
</dbReference>
<dbReference type="Proteomes" id="UP001562354">
    <property type="component" value="Unassembled WGS sequence"/>
</dbReference>
<dbReference type="InterPro" id="IPR017972">
    <property type="entry name" value="Cyt_P450_CS"/>
</dbReference>
<dbReference type="InterPro" id="IPR002974">
    <property type="entry name" value="Cyt_P450_E_CYP52_ascomycetes"/>
</dbReference>
<proteinExistence type="inferred from homology"/>
<dbReference type="PROSITE" id="PS00086">
    <property type="entry name" value="CYTOCHROME_P450"/>
    <property type="match status" value="1"/>
</dbReference>
<keyword evidence="9" id="KW-0472">Membrane</keyword>
<evidence type="ECO:0000313" key="11">
    <source>
        <dbReference type="Proteomes" id="UP001562354"/>
    </source>
</evidence>
<dbReference type="PANTHER" id="PTHR24287">
    <property type="entry name" value="P450, PUTATIVE (EUROFUNG)-RELATED"/>
    <property type="match status" value="1"/>
</dbReference>
<dbReference type="Pfam" id="PF00067">
    <property type="entry name" value="p450"/>
    <property type="match status" value="1"/>
</dbReference>
<evidence type="ECO:0000256" key="8">
    <source>
        <dbReference type="RuleBase" id="RU000461"/>
    </source>
</evidence>
<dbReference type="InterPro" id="IPR036396">
    <property type="entry name" value="Cyt_P450_sf"/>
</dbReference>
<sequence length="509" mass="58483">MSNIDFAKHFIVVGGSICILYYVYWQLTVGSRRRAMIREHGCLPAKRYPTKDPFFGLDEFRAFLGHFQRQTLLEHASSRYEVTGSHTITLPSRSETMIMTIEPENLKAIQALQSSIWHLPEFRRVAFIPFLGVGIFDTDGPEWKHSREMLRPNFHRSQIANLDTFETHVSHFLEAIPRDGSMIDLKDLFFRLTMDSATEFLFGESTMCLVSGTSTVSNARFAEAFERGQQGMSSAIRWGRLDFLRPKKVYQADTKYVHDFVDTYVEKGLAKRPQLLSEEKSETDRYLFIDELVRQTDDRHRIRSELLNVLLAGRDTTASLLTNVWFVLSKRPDIWNKLQEEVEQMDGERPTFESLKEMKYLKAILNESLRLHPIVPLNSREAVVDTVLPVGGGPDGKAPLFIKKGQVVQWDLYAMHRRKDFYGQDADEFKPERWLGENGLRPGWEYLPFNGGPRICIGQQFALTEASYTTIRLAQEFKGIESRDPGPWREGIHLTCVNAGGCKCALTPR</sequence>
<dbReference type="InterPro" id="IPR002402">
    <property type="entry name" value="Cyt_P450_E_grp-II"/>
</dbReference>
<keyword evidence="3 8" id="KW-0349">Heme</keyword>
<keyword evidence="9" id="KW-0812">Transmembrane</keyword>
<dbReference type="EMBL" id="JBFMKM010000005">
    <property type="protein sequence ID" value="KAL1306192.1"/>
    <property type="molecule type" value="Genomic_DNA"/>
</dbReference>
<dbReference type="InterPro" id="IPR047146">
    <property type="entry name" value="Cyt_P450_E_CYP52_fungi"/>
</dbReference>
<reference evidence="10 11" key="1">
    <citation type="submission" date="2024-07" db="EMBL/GenBank/DDBJ databases">
        <title>Draft sequence of the Neodothiora populina.</title>
        <authorList>
            <person name="Drown D.D."/>
            <person name="Schuette U.S."/>
            <person name="Buechlein A.B."/>
            <person name="Rusch D.R."/>
            <person name="Winton L.W."/>
            <person name="Adams G.A."/>
        </authorList>
    </citation>
    <scope>NUCLEOTIDE SEQUENCE [LARGE SCALE GENOMIC DNA]</scope>
    <source>
        <strain evidence="10 11">CPC 39397</strain>
    </source>
</reference>
<comment type="cofactor">
    <cofactor evidence="1">
        <name>heme</name>
        <dbReference type="ChEBI" id="CHEBI:30413"/>
    </cofactor>
</comment>
<evidence type="ECO:0000256" key="2">
    <source>
        <dbReference type="ARBA" id="ARBA00010617"/>
    </source>
</evidence>
<dbReference type="PRINTS" id="PR01239">
    <property type="entry name" value="EP450IICYP52"/>
</dbReference>